<dbReference type="AlphaFoldDB" id="A0A820LBN9"/>
<feature type="compositionally biased region" description="Basic and acidic residues" evidence="1">
    <location>
        <begin position="1"/>
        <end position="15"/>
    </location>
</feature>
<reference evidence="2" key="1">
    <citation type="submission" date="2021-02" db="EMBL/GenBank/DDBJ databases">
        <authorList>
            <person name="Nowell W R."/>
        </authorList>
    </citation>
    <scope>NUCLEOTIDE SEQUENCE</scope>
</reference>
<sequence>GAGEDIRGEGDRDRGQSGSSGERQSEISV</sequence>
<comment type="caution">
    <text evidence="2">The sequence shown here is derived from an EMBL/GenBank/DDBJ whole genome shotgun (WGS) entry which is preliminary data.</text>
</comment>
<proteinExistence type="predicted"/>
<evidence type="ECO:0000313" key="3">
    <source>
        <dbReference type="Proteomes" id="UP000663868"/>
    </source>
</evidence>
<name>A0A820LBN9_9BILA</name>
<feature type="region of interest" description="Disordered" evidence="1">
    <location>
        <begin position="1"/>
        <end position="29"/>
    </location>
</feature>
<dbReference type="Proteomes" id="UP000663868">
    <property type="component" value="Unassembled WGS sequence"/>
</dbReference>
<evidence type="ECO:0000313" key="2">
    <source>
        <dbReference type="EMBL" id="CAF4353031.1"/>
    </source>
</evidence>
<evidence type="ECO:0000256" key="1">
    <source>
        <dbReference type="SAM" id="MobiDB-lite"/>
    </source>
</evidence>
<organism evidence="2 3">
    <name type="scientific">Adineta steineri</name>
    <dbReference type="NCBI Taxonomy" id="433720"/>
    <lineage>
        <taxon>Eukaryota</taxon>
        <taxon>Metazoa</taxon>
        <taxon>Spiralia</taxon>
        <taxon>Gnathifera</taxon>
        <taxon>Rotifera</taxon>
        <taxon>Eurotatoria</taxon>
        <taxon>Bdelloidea</taxon>
        <taxon>Adinetida</taxon>
        <taxon>Adinetidae</taxon>
        <taxon>Adineta</taxon>
    </lineage>
</organism>
<gene>
    <name evidence="2" type="ORF">KXQ929_LOCUS48376</name>
</gene>
<feature type="non-terminal residue" evidence="2">
    <location>
        <position position="1"/>
    </location>
</feature>
<dbReference type="EMBL" id="CAJOBB010018899">
    <property type="protein sequence ID" value="CAF4353031.1"/>
    <property type="molecule type" value="Genomic_DNA"/>
</dbReference>
<accession>A0A820LBN9</accession>
<protein>
    <submittedName>
        <fullName evidence="2">Uncharacterized protein</fullName>
    </submittedName>
</protein>